<name>A0A0K9NM23_ZOSMR</name>
<feature type="domain" description="DUF3475" evidence="3">
    <location>
        <begin position="107"/>
        <end position="163"/>
    </location>
</feature>
<accession>A0A0K9NM23</accession>
<proteinExistence type="predicted"/>
<sequence length="610" mass="69306">MGNNSSRDGLEVRKEEYSFSFSNKTDSEDSRNTKQKERTLSKALSYRSSSKSSKTSGNTKVADGGSIFGRFGKAVDVLDTLGSSMTNLNKNPGFITGVKTKGNKISILAFEVANTIVKGSSIMESLSNQNIKYLKQVVLPSEGVQILISKDTNELLKIAAKDKREELMVFSGEVVRFGNRCKDPQFHNLDRYFGKLGFQSNHSQKQPKRQAEAIMKRLMSSVQYTAELYHELHTLDKIEQDFKRKFQDLMDTKRSKKNEKLYLLKQELKIEQKIVKNLKKKSLWSKILDEVLENLVDIVYFIHFEINDVYQNSDLKSEKTVKEHEKHDDEKLGTASLALHYASIISQIDTMVSRSSSILTNTRDVLYEGLPTTVKFGLRSKLQSTKECENMTVSQIKMEMEKTLRWIVPLANNTTTAHHGFGWVGEWASNGSESNRTVICRPSLSLIETLHYASKEKTEAYILDLVVWLHHLIALSQNSRMKSPIRPLCQTTIVIAPSNNNMPGMTSTTLTDEDREMLMQVKSSELTPGISKSMEFGKPNSFMENIQLVRRNSHCSNSSSNNRYENDKKMNLKSERRSINIIEYDIDRIKALDVIDRVDSIGRTESPGGR</sequence>
<feature type="compositionally biased region" description="Basic and acidic residues" evidence="1">
    <location>
        <begin position="25"/>
        <end position="40"/>
    </location>
</feature>
<dbReference type="InterPro" id="IPR007700">
    <property type="entry name" value="DUF668"/>
</dbReference>
<dbReference type="PANTHER" id="PTHR31730:SF32">
    <property type="entry name" value="PROTEIN PSK SIMULATOR 1"/>
    <property type="match status" value="1"/>
</dbReference>
<comment type="caution">
    <text evidence="4">The sequence shown here is derived from an EMBL/GenBank/DDBJ whole genome shotgun (WGS) entry which is preliminary data.</text>
</comment>
<dbReference type="PANTHER" id="PTHR31730">
    <property type="entry name" value="OS01G0873900 PROTEIN"/>
    <property type="match status" value="1"/>
</dbReference>
<feature type="compositionally biased region" description="Low complexity" evidence="1">
    <location>
        <begin position="41"/>
        <end position="56"/>
    </location>
</feature>
<evidence type="ECO:0000259" key="3">
    <source>
        <dbReference type="Pfam" id="PF11961"/>
    </source>
</evidence>
<dbReference type="Pfam" id="PF05003">
    <property type="entry name" value="DUF668"/>
    <property type="match status" value="1"/>
</dbReference>
<evidence type="ECO:0000256" key="1">
    <source>
        <dbReference type="SAM" id="MobiDB-lite"/>
    </source>
</evidence>
<evidence type="ECO:0000313" key="5">
    <source>
        <dbReference type="Proteomes" id="UP000036987"/>
    </source>
</evidence>
<evidence type="ECO:0008006" key="6">
    <source>
        <dbReference type="Google" id="ProtNLM"/>
    </source>
</evidence>
<keyword evidence="5" id="KW-1185">Reference proteome</keyword>
<reference evidence="5" key="1">
    <citation type="journal article" date="2016" name="Nature">
        <title>The genome of the seagrass Zostera marina reveals angiosperm adaptation to the sea.</title>
        <authorList>
            <person name="Olsen J.L."/>
            <person name="Rouze P."/>
            <person name="Verhelst B."/>
            <person name="Lin Y.-C."/>
            <person name="Bayer T."/>
            <person name="Collen J."/>
            <person name="Dattolo E."/>
            <person name="De Paoli E."/>
            <person name="Dittami S."/>
            <person name="Maumus F."/>
            <person name="Michel G."/>
            <person name="Kersting A."/>
            <person name="Lauritano C."/>
            <person name="Lohaus R."/>
            <person name="Toepel M."/>
            <person name="Tonon T."/>
            <person name="Vanneste K."/>
            <person name="Amirebrahimi M."/>
            <person name="Brakel J."/>
            <person name="Bostroem C."/>
            <person name="Chovatia M."/>
            <person name="Grimwood J."/>
            <person name="Jenkins J.W."/>
            <person name="Jueterbock A."/>
            <person name="Mraz A."/>
            <person name="Stam W.T."/>
            <person name="Tice H."/>
            <person name="Bornberg-Bauer E."/>
            <person name="Green P.J."/>
            <person name="Pearson G.A."/>
            <person name="Procaccini G."/>
            <person name="Duarte C.M."/>
            <person name="Schmutz J."/>
            <person name="Reusch T.B.H."/>
            <person name="Van de Peer Y."/>
        </authorList>
    </citation>
    <scope>NUCLEOTIDE SEQUENCE [LARGE SCALE GENOMIC DNA]</scope>
    <source>
        <strain evidence="5">cv. Finnish</strain>
    </source>
</reference>
<dbReference type="InterPro" id="IPR021864">
    <property type="entry name" value="DUF3475"/>
</dbReference>
<dbReference type="Proteomes" id="UP000036987">
    <property type="component" value="Unassembled WGS sequence"/>
</dbReference>
<dbReference type="OrthoDB" id="2020544at2759"/>
<gene>
    <name evidence="4" type="ORF">ZOSMA_81G00570</name>
</gene>
<feature type="region of interest" description="Disordered" evidence="1">
    <location>
        <begin position="20"/>
        <end position="60"/>
    </location>
</feature>
<evidence type="ECO:0000313" key="4">
    <source>
        <dbReference type="EMBL" id="KMZ57839.1"/>
    </source>
</evidence>
<organism evidence="4 5">
    <name type="scientific">Zostera marina</name>
    <name type="common">Eelgrass</name>
    <dbReference type="NCBI Taxonomy" id="29655"/>
    <lineage>
        <taxon>Eukaryota</taxon>
        <taxon>Viridiplantae</taxon>
        <taxon>Streptophyta</taxon>
        <taxon>Embryophyta</taxon>
        <taxon>Tracheophyta</taxon>
        <taxon>Spermatophyta</taxon>
        <taxon>Magnoliopsida</taxon>
        <taxon>Liliopsida</taxon>
        <taxon>Zosteraceae</taxon>
        <taxon>Zostera</taxon>
    </lineage>
</organism>
<dbReference type="GO" id="GO:0045927">
    <property type="term" value="P:positive regulation of growth"/>
    <property type="evidence" value="ECO:0007669"/>
    <property type="project" value="InterPro"/>
</dbReference>
<dbReference type="AlphaFoldDB" id="A0A0K9NM23"/>
<protein>
    <recommendedName>
        <fullName evidence="6">DUF3475 domain-containing protein</fullName>
    </recommendedName>
</protein>
<dbReference type="EMBL" id="LFYR01002015">
    <property type="protein sequence ID" value="KMZ57839.1"/>
    <property type="molecule type" value="Genomic_DNA"/>
</dbReference>
<evidence type="ECO:0000259" key="2">
    <source>
        <dbReference type="Pfam" id="PF05003"/>
    </source>
</evidence>
<feature type="domain" description="DUF668" evidence="2">
    <location>
        <begin position="332"/>
        <end position="415"/>
    </location>
</feature>
<dbReference type="Pfam" id="PF11961">
    <property type="entry name" value="DUF3475"/>
    <property type="match status" value="1"/>
</dbReference>
<dbReference type="InterPro" id="IPR045021">
    <property type="entry name" value="PSI1/2/3"/>
</dbReference>